<dbReference type="STRING" id="106004.A0A1Y2G422"/>
<dbReference type="NCBIfam" id="TIGR00059">
    <property type="entry name" value="L17"/>
    <property type="match status" value="1"/>
</dbReference>
<dbReference type="InterPro" id="IPR000456">
    <property type="entry name" value="Ribosomal_bL17"/>
</dbReference>
<feature type="compositionally biased region" description="Basic and acidic residues" evidence="5">
    <location>
        <begin position="289"/>
        <end position="308"/>
    </location>
</feature>
<dbReference type="EMBL" id="MCGR01000002">
    <property type="protein sequence ID" value="ORY91713.1"/>
    <property type="molecule type" value="Genomic_DNA"/>
</dbReference>
<feature type="compositionally biased region" description="Basic and acidic residues" evidence="5">
    <location>
        <begin position="324"/>
        <end position="335"/>
    </location>
</feature>
<dbReference type="SUPFAM" id="SSF64263">
    <property type="entry name" value="Prokaryotic ribosomal protein L17"/>
    <property type="match status" value="1"/>
</dbReference>
<reference evidence="6 7" key="1">
    <citation type="submission" date="2016-07" db="EMBL/GenBank/DDBJ databases">
        <title>Pervasive Adenine N6-methylation of Active Genes in Fungi.</title>
        <authorList>
            <consortium name="DOE Joint Genome Institute"/>
            <person name="Mondo S.J."/>
            <person name="Dannebaum R.O."/>
            <person name="Kuo R.C."/>
            <person name="Labutti K."/>
            <person name="Haridas S."/>
            <person name="Kuo A."/>
            <person name="Salamov A."/>
            <person name="Ahrendt S.R."/>
            <person name="Lipzen A."/>
            <person name="Sullivan W."/>
            <person name="Andreopoulos W.B."/>
            <person name="Clum A."/>
            <person name="Lindquist E."/>
            <person name="Daum C."/>
            <person name="Ramamoorthy G.K."/>
            <person name="Gryganskyi A."/>
            <person name="Culley D."/>
            <person name="Magnuson J.K."/>
            <person name="James T.Y."/>
            <person name="O'Malley M.A."/>
            <person name="Stajich J.E."/>
            <person name="Spatafora J.W."/>
            <person name="Visel A."/>
            <person name="Grigoriev I.V."/>
        </authorList>
    </citation>
    <scope>NUCLEOTIDE SEQUENCE [LARGE SCALE GENOMIC DNA]</scope>
    <source>
        <strain evidence="6 7">62-1032</strain>
    </source>
</reference>
<dbReference type="GO" id="GO:0005762">
    <property type="term" value="C:mitochondrial large ribosomal subunit"/>
    <property type="evidence" value="ECO:0007669"/>
    <property type="project" value="TreeGrafter"/>
</dbReference>
<evidence type="ECO:0000313" key="7">
    <source>
        <dbReference type="Proteomes" id="UP000193467"/>
    </source>
</evidence>
<dbReference type="FunCoup" id="A0A1Y2G422">
    <property type="interactions" value="212"/>
</dbReference>
<evidence type="ECO:0000256" key="2">
    <source>
        <dbReference type="ARBA" id="ARBA00022980"/>
    </source>
</evidence>
<dbReference type="InParanoid" id="A0A1Y2G422"/>
<dbReference type="OrthoDB" id="275000at2759"/>
<keyword evidence="3 4" id="KW-0687">Ribonucleoprotein</keyword>
<comment type="similarity">
    <text evidence="1 4">Belongs to the bacterial ribosomal protein bL17 family.</text>
</comment>
<feature type="region of interest" description="Disordered" evidence="5">
    <location>
        <begin position="198"/>
        <end position="224"/>
    </location>
</feature>
<feature type="compositionally biased region" description="Low complexity" evidence="5">
    <location>
        <begin position="201"/>
        <end position="219"/>
    </location>
</feature>
<name>A0A1Y2G422_9BASI</name>
<dbReference type="Gene3D" id="3.90.1030.10">
    <property type="entry name" value="Ribosomal protein L17"/>
    <property type="match status" value="1"/>
</dbReference>
<dbReference type="Proteomes" id="UP000193467">
    <property type="component" value="Unassembled WGS sequence"/>
</dbReference>
<proteinExistence type="inferred from homology"/>
<evidence type="ECO:0000313" key="6">
    <source>
        <dbReference type="EMBL" id="ORY91713.1"/>
    </source>
</evidence>
<dbReference type="GO" id="GO:0003735">
    <property type="term" value="F:structural constituent of ribosome"/>
    <property type="evidence" value="ECO:0007669"/>
    <property type="project" value="InterPro"/>
</dbReference>
<dbReference type="PANTHER" id="PTHR14413">
    <property type="entry name" value="RIBOSOMAL PROTEIN L17"/>
    <property type="match status" value="1"/>
</dbReference>
<comment type="caution">
    <text evidence="6">The sequence shown here is derived from an EMBL/GenBank/DDBJ whole genome shotgun (WGS) entry which is preliminary data.</text>
</comment>
<gene>
    <name evidence="6" type="ORF">BCR35DRAFT_298998</name>
</gene>
<dbReference type="PANTHER" id="PTHR14413:SF16">
    <property type="entry name" value="LARGE RIBOSOMAL SUBUNIT PROTEIN BL17M"/>
    <property type="match status" value="1"/>
</dbReference>
<accession>A0A1Y2G422</accession>
<keyword evidence="7" id="KW-1185">Reference proteome</keyword>
<evidence type="ECO:0000256" key="3">
    <source>
        <dbReference type="ARBA" id="ARBA00023274"/>
    </source>
</evidence>
<organism evidence="6 7">
    <name type="scientific">Leucosporidium creatinivorum</name>
    <dbReference type="NCBI Taxonomy" id="106004"/>
    <lineage>
        <taxon>Eukaryota</taxon>
        <taxon>Fungi</taxon>
        <taxon>Dikarya</taxon>
        <taxon>Basidiomycota</taxon>
        <taxon>Pucciniomycotina</taxon>
        <taxon>Microbotryomycetes</taxon>
        <taxon>Leucosporidiales</taxon>
        <taxon>Leucosporidium</taxon>
    </lineage>
</organism>
<feature type="region of interest" description="Disordered" evidence="5">
    <location>
        <begin position="286"/>
        <end position="343"/>
    </location>
</feature>
<dbReference type="GO" id="GO:0006412">
    <property type="term" value="P:translation"/>
    <property type="evidence" value="ECO:0007669"/>
    <property type="project" value="InterPro"/>
</dbReference>
<dbReference type="AlphaFoldDB" id="A0A1Y2G422"/>
<evidence type="ECO:0000256" key="4">
    <source>
        <dbReference type="RuleBase" id="RU000660"/>
    </source>
</evidence>
<keyword evidence="2 4" id="KW-0689">Ribosomal protein</keyword>
<dbReference type="InterPro" id="IPR036373">
    <property type="entry name" value="Ribosomal_bL17_sf"/>
</dbReference>
<evidence type="ECO:0000256" key="1">
    <source>
        <dbReference type="ARBA" id="ARBA00008777"/>
    </source>
</evidence>
<protein>
    <submittedName>
        <fullName evidence="6">Ribosomal protein L17</fullName>
    </submittedName>
</protein>
<evidence type="ECO:0000256" key="5">
    <source>
        <dbReference type="SAM" id="MobiDB-lite"/>
    </source>
</evidence>
<dbReference type="Pfam" id="PF01196">
    <property type="entry name" value="Ribosomal_L17"/>
    <property type="match status" value="1"/>
</dbReference>
<sequence>MRHRLGHNHLSRSSSHRQLMLRNLVSSLLEHQSITTTVAKAKETQKLAEKVIQWGKSAKQSDWQRANSFLLNPTRTLRPLFTTFSTRYAQRPGGYTRLHRAGNRVGDNAPLALLELVDGPNDLKFENAAKAVGREMAVRARGGEGVEGWWTFRRRVEAKGEKEVLGELEKSAELEELTRKNVVKALAFRGAAFEGFSRPSTTTTTTNAEGEVVPAAEEPSTAELHPSTLFLNRTYHHYLRHLALLTLSTTPTPDPTRTVQQLTQRLTPSDTRGAPRPVLTVPMAGRRRLAGERVEGWQGSEEKNRERGGPISLAKGGRSRSERRRREFTASKTSEELLAGESA</sequence>